<evidence type="ECO:0000259" key="4">
    <source>
        <dbReference type="PROSITE" id="PS50949"/>
    </source>
</evidence>
<keyword evidence="2" id="KW-0238">DNA-binding</keyword>
<dbReference type="Gene3D" id="1.20.120.530">
    <property type="entry name" value="GntR ligand-binding domain-like"/>
    <property type="match status" value="1"/>
</dbReference>
<dbReference type="InterPro" id="IPR011711">
    <property type="entry name" value="GntR_C"/>
</dbReference>
<dbReference type="Pfam" id="PF07729">
    <property type="entry name" value="FCD"/>
    <property type="match status" value="1"/>
</dbReference>
<dbReference type="CDD" id="cd07377">
    <property type="entry name" value="WHTH_GntR"/>
    <property type="match status" value="1"/>
</dbReference>
<dbReference type="InterPro" id="IPR008920">
    <property type="entry name" value="TF_FadR/GntR_C"/>
</dbReference>
<dbReference type="PANTHER" id="PTHR43537:SF5">
    <property type="entry name" value="UXU OPERON TRANSCRIPTIONAL REGULATOR"/>
    <property type="match status" value="1"/>
</dbReference>
<dbReference type="SUPFAM" id="SSF48008">
    <property type="entry name" value="GntR ligand-binding domain-like"/>
    <property type="match status" value="1"/>
</dbReference>
<reference evidence="5 6" key="1">
    <citation type="submission" date="2018-07" db="EMBL/GenBank/DDBJ databases">
        <title>Halomonas montanilacus sp. nov., isolated from Lake Pengyan on Tibetan Plateau.</title>
        <authorList>
            <person name="Lu H."/>
            <person name="Xing P."/>
            <person name="Wu Q."/>
        </authorList>
    </citation>
    <scope>NUCLEOTIDE SEQUENCE [LARGE SCALE GENOMIC DNA]</scope>
    <source>
        <strain evidence="5 6">PYC7W</strain>
    </source>
</reference>
<dbReference type="OrthoDB" id="5450856at2"/>
<name>A0A368U654_9GAMM</name>
<dbReference type="InterPro" id="IPR036390">
    <property type="entry name" value="WH_DNA-bd_sf"/>
</dbReference>
<dbReference type="GO" id="GO:0003700">
    <property type="term" value="F:DNA-binding transcription factor activity"/>
    <property type="evidence" value="ECO:0007669"/>
    <property type="project" value="InterPro"/>
</dbReference>
<dbReference type="SMART" id="SM00345">
    <property type="entry name" value="HTH_GNTR"/>
    <property type="match status" value="1"/>
</dbReference>
<organism evidence="5 6">
    <name type="scientific">Billgrantia montanilacus</name>
    <dbReference type="NCBI Taxonomy" id="2282305"/>
    <lineage>
        <taxon>Bacteria</taxon>
        <taxon>Pseudomonadati</taxon>
        <taxon>Pseudomonadota</taxon>
        <taxon>Gammaproteobacteria</taxon>
        <taxon>Oceanospirillales</taxon>
        <taxon>Halomonadaceae</taxon>
        <taxon>Billgrantia</taxon>
    </lineage>
</organism>
<keyword evidence="6" id="KW-1185">Reference proteome</keyword>
<dbReference type="AlphaFoldDB" id="A0A368U654"/>
<dbReference type="SMART" id="SM00895">
    <property type="entry name" value="FCD"/>
    <property type="match status" value="1"/>
</dbReference>
<protein>
    <submittedName>
        <fullName evidence="5">FadR family transcriptional regulator</fullName>
    </submittedName>
</protein>
<evidence type="ECO:0000256" key="2">
    <source>
        <dbReference type="ARBA" id="ARBA00023125"/>
    </source>
</evidence>
<dbReference type="InterPro" id="IPR036388">
    <property type="entry name" value="WH-like_DNA-bd_sf"/>
</dbReference>
<evidence type="ECO:0000313" key="6">
    <source>
        <dbReference type="Proteomes" id="UP000252405"/>
    </source>
</evidence>
<sequence>MRTIDDSDLRDALAESGIRSDGARALAYYVQAEIASGRFPPGHRLPTERELSECFGASRGAVRRVLGHFKTLGAITQVVGSGTFVSECAAELFAPPRSAPSSASSGGVLSNAGSMAGQVSPAQLMDARLLIEPQMVSLIVRFATAADFERMDDCLARSEAATSIEEFELWDGALHQAFAEATHNSFFLRILELTNVIREEGEWGRLKRISLTPLRRERYETQHRSIVAALRDRDEETARALLGEHLAEVKKNLFDRG</sequence>
<feature type="domain" description="HTH gntR-type" evidence="4">
    <location>
        <begin position="20"/>
        <end position="88"/>
    </location>
</feature>
<dbReference type="SUPFAM" id="SSF46785">
    <property type="entry name" value="Winged helix' DNA-binding domain"/>
    <property type="match status" value="1"/>
</dbReference>
<keyword evidence="3" id="KW-0804">Transcription</keyword>
<comment type="caution">
    <text evidence="5">The sequence shown here is derived from an EMBL/GenBank/DDBJ whole genome shotgun (WGS) entry which is preliminary data.</text>
</comment>
<proteinExistence type="predicted"/>
<evidence type="ECO:0000256" key="3">
    <source>
        <dbReference type="ARBA" id="ARBA00023163"/>
    </source>
</evidence>
<keyword evidence="1" id="KW-0805">Transcription regulation</keyword>
<dbReference type="InterPro" id="IPR000524">
    <property type="entry name" value="Tscrpt_reg_HTH_GntR"/>
</dbReference>
<dbReference type="Pfam" id="PF00392">
    <property type="entry name" value="GntR"/>
    <property type="match status" value="1"/>
</dbReference>
<accession>A0A368U654</accession>
<dbReference type="GO" id="GO:0003677">
    <property type="term" value="F:DNA binding"/>
    <property type="evidence" value="ECO:0007669"/>
    <property type="project" value="UniProtKB-KW"/>
</dbReference>
<dbReference type="Gene3D" id="1.10.10.10">
    <property type="entry name" value="Winged helix-like DNA-binding domain superfamily/Winged helix DNA-binding domain"/>
    <property type="match status" value="1"/>
</dbReference>
<gene>
    <name evidence="5" type="ORF">DU505_00445</name>
</gene>
<evidence type="ECO:0000313" key="5">
    <source>
        <dbReference type="EMBL" id="RCV91582.1"/>
    </source>
</evidence>
<dbReference type="PROSITE" id="PS50949">
    <property type="entry name" value="HTH_GNTR"/>
    <property type="match status" value="1"/>
</dbReference>
<dbReference type="Proteomes" id="UP000252405">
    <property type="component" value="Unassembled WGS sequence"/>
</dbReference>
<evidence type="ECO:0000256" key="1">
    <source>
        <dbReference type="ARBA" id="ARBA00023015"/>
    </source>
</evidence>
<dbReference type="EMBL" id="QPII01000001">
    <property type="protein sequence ID" value="RCV91582.1"/>
    <property type="molecule type" value="Genomic_DNA"/>
</dbReference>
<dbReference type="PANTHER" id="PTHR43537">
    <property type="entry name" value="TRANSCRIPTIONAL REGULATOR, GNTR FAMILY"/>
    <property type="match status" value="1"/>
</dbReference>